<feature type="compositionally biased region" description="Polar residues" evidence="1">
    <location>
        <begin position="77"/>
        <end position="91"/>
    </location>
</feature>
<dbReference type="AlphaFoldDB" id="A0A3B0IY53"/>
<accession>A0A3B0IY53</accession>
<evidence type="ECO:0000313" key="3">
    <source>
        <dbReference type="Proteomes" id="UP000268350"/>
    </source>
</evidence>
<reference evidence="3" key="1">
    <citation type="submission" date="2018-01" db="EMBL/GenBank/DDBJ databases">
        <authorList>
            <person name="Alioto T."/>
            <person name="Alioto T."/>
        </authorList>
    </citation>
    <scope>NUCLEOTIDE SEQUENCE [LARGE SCALE GENOMIC DNA]</scope>
</reference>
<name>A0A3B0IY53_DROGU</name>
<protein>
    <submittedName>
        <fullName evidence="2">Uncharacterized protein</fullName>
    </submittedName>
</protein>
<evidence type="ECO:0000256" key="1">
    <source>
        <dbReference type="SAM" id="MobiDB-lite"/>
    </source>
</evidence>
<proteinExistence type="predicted"/>
<organism evidence="2 3">
    <name type="scientific">Drosophila guanche</name>
    <name type="common">Fruit fly</name>
    <dbReference type="NCBI Taxonomy" id="7266"/>
    <lineage>
        <taxon>Eukaryota</taxon>
        <taxon>Metazoa</taxon>
        <taxon>Ecdysozoa</taxon>
        <taxon>Arthropoda</taxon>
        <taxon>Hexapoda</taxon>
        <taxon>Insecta</taxon>
        <taxon>Pterygota</taxon>
        <taxon>Neoptera</taxon>
        <taxon>Endopterygota</taxon>
        <taxon>Diptera</taxon>
        <taxon>Brachycera</taxon>
        <taxon>Muscomorpha</taxon>
        <taxon>Ephydroidea</taxon>
        <taxon>Drosophilidae</taxon>
        <taxon>Drosophila</taxon>
        <taxon>Sophophora</taxon>
    </lineage>
</organism>
<sequence length="103" mass="11694">MWRDWATGAANPIYFPQFELDQEQNPAGPGPPTTLRHPRSALPHLGCRDLSFKPGHLFMARRKMKRYRAKRQLQLQTQMQGSNPHQPTTATCPAAHALPPLRT</sequence>
<keyword evidence="3" id="KW-1185">Reference proteome</keyword>
<feature type="region of interest" description="Disordered" evidence="1">
    <location>
        <begin position="77"/>
        <end position="103"/>
    </location>
</feature>
<dbReference type="OMA" id="VSANCTI"/>
<gene>
    <name evidence="2" type="ORF">DGUA_6G000015</name>
</gene>
<dbReference type="EMBL" id="OUUW01000001">
    <property type="protein sequence ID" value="SPP72665.1"/>
    <property type="molecule type" value="Genomic_DNA"/>
</dbReference>
<evidence type="ECO:0000313" key="2">
    <source>
        <dbReference type="EMBL" id="SPP72665.1"/>
    </source>
</evidence>
<feature type="region of interest" description="Disordered" evidence="1">
    <location>
        <begin position="20"/>
        <end position="40"/>
    </location>
</feature>
<dbReference type="Proteomes" id="UP000268350">
    <property type="component" value="Unassembled WGS sequence"/>
</dbReference>